<dbReference type="Proteomes" id="UP000092445">
    <property type="component" value="Unassembled WGS sequence"/>
</dbReference>
<reference evidence="2" key="1">
    <citation type="submission" date="2014-03" db="EMBL/GenBank/DDBJ databases">
        <authorList>
            <person name="Aksoy S."/>
            <person name="Warren W."/>
            <person name="Wilson R.K."/>
        </authorList>
    </citation>
    <scope>NUCLEOTIDE SEQUENCE [LARGE SCALE GENOMIC DNA]</scope>
    <source>
        <strain evidence="2">IAEA</strain>
    </source>
</reference>
<dbReference type="STRING" id="7398.A0A1B0A9A4"/>
<dbReference type="EnsemblMetazoa" id="GPAI038322-RA">
    <property type="protein sequence ID" value="GPAI038322-PA"/>
    <property type="gene ID" value="GPAI038322"/>
</dbReference>
<name>A0A1B0A9A4_GLOPL</name>
<proteinExistence type="predicted"/>
<accession>A0A1B0A9A4</accession>
<keyword evidence="2" id="KW-1185">Reference proteome</keyword>
<reference evidence="1" key="2">
    <citation type="submission" date="2020-05" db="UniProtKB">
        <authorList>
            <consortium name="EnsemblMetazoa"/>
        </authorList>
    </citation>
    <scope>IDENTIFICATION</scope>
    <source>
        <strain evidence="1">IAEA</strain>
    </source>
</reference>
<sequence>MVIELVAAAVIHLTCKNLWYGSGCYQSSTTMDTGSVISEPISPAHRAFAKQKSASMLVDRADHDGALDFRDWSYDVGFTKYLCRASSRNLCSYTPLLTPILTTAARFKICSMTIN</sequence>
<dbReference type="AlphaFoldDB" id="A0A1B0A9A4"/>
<evidence type="ECO:0000313" key="2">
    <source>
        <dbReference type="Proteomes" id="UP000092445"/>
    </source>
</evidence>
<protein>
    <submittedName>
        <fullName evidence="1">Uncharacterized protein</fullName>
    </submittedName>
</protein>
<evidence type="ECO:0000313" key="1">
    <source>
        <dbReference type="EnsemblMetazoa" id="GPAI038322-PA"/>
    </source>
</evidence>
<dbReference type="VEuPathDB" id="VectorBase:GPAI038322"/>
<organism evidence="1 2">
    <name type="scientific">Glossina pallidipes</name>
    <name type="common">Tsetse fly</name>
    <dbReference type="NCBI Taxonomy" id="7398"/>
    <lineage>
        <taxon>Eukaryota</taxon>
        <taxon>Metazoa</taxon>
        <taxon>Ecdysozoa</taxon>
        <taxon>Arthropoda</taxon>
        <taxon>Hexapoda</taxon>
        <taxon>Insecta</taxon>
        <taxon>Pterygota</taxon>
        <taxon>Neoptera</taxon>
        <taxon>Endopterygota</taxon>
        <taxon>Diptera</taxon>
        <taxon>Brachycera</taxon>
        <taxon>Muscomorpha</taxon>
        <taxon>Hippoboscoidea</taxon>
        <taxon>Glossinidae</taxon>
        <taxon>Glossina</taxon>
    </lineage>
</organism>